<dbReference type="RefSeq" id="WP_092338591.1">
    <property type="nucleotide sequence ID" value="NZ_FNIB01000001.1"/>
</dbReference>
<feature type="transmembrane region" description="Helical" evidence="10">
    <location>
        <begin position="20"/>
        <end position="48"/>
    </location>
</feature>
<evidence type="ECO:0008006" key="15">
    <source>
        <dbReference type="Google" id="ProtNLM"/>
    </source>
</evidence>
<dbReference type="Proteomes" id="UP000199639">
    <property type="component" value="Unassembled WGS sequence"/>
</dbReference>
<dbReference type="Proteomes" id="UP000298252">
    <property type="component" value="Unassembled WGS sequence"/>
</dbReference>
<keyword evidence="3" id="KW-0337">GPI-anchor biosynthesis</keyword>
<sequence>MTIGGGAERLRALRTRLGQLPPWGLVLLIWGLSRLVTTALLGTVFAVASRAGWTFASYRRDPNFFTFSGSWDSSFYRQIALHGYPTELPTDAAGHVEPNVWAFLPVFPWLSRGLAQLTGLDFYVAGVLVATLFGALAALALHRLLEPRVGSHSALWAVALLCFGPLSFILQVAYAESLFLFLVFASLWAMMERRYLLMIPLAAVAAFTRPGVLALSLALALMLLLRWRERERFPWRERWAIVAAGLSIAAAGLAWPLVAGAVTGVHDAYLATELSWWTGFVGRTSFVPLTPWILMAGRYLGVAGIVLVLLLVAGFGWWLSRRALHPLRPDVIAYSASYALYLVAVFLPQQSLFRLLLPLAPLLGDPMIARSKPLRRGLLVGSIALQPVAIWLLWFIGYP</sequence>
<evidence type="ECO:0000313" key="13">
    <source>
        <dbReference type="Proteomes" id="UP000199639"/>
    </source>
</evidence>
<evidence type="ECO:0000256" key="8">
    <source>
        <dbReference type="ARBA" id="ARBA00022989"/>
    </source>
</evidence>
<reference evidence="12 14" key="2">
    <citation type="submission" date="2019-03" db="EMBL/GenBank/DDBJ databases">
        <title>Genomics of glacier-inhabiting Cryobacterium strains.</title>
        <authorList>
            <person name="Liu Q."/>
            <person name="Xin Y.-H."/>
        </authorList>
    </citation>
    <scope>NUCLEOTIDE SEQUENCE [LARGE SCALE GENOMIC DNA]</scope>
    <source>
        <strain evidence="12 14">Hh8</strain>
    </source>
</reference>
<feature type="transmembrane region" description="Helical" evidence="10">
    <location>
        <begin position="195"/>
        <end position="227"/>
    </location>
</feature>
<evidence type="ECO:0000256" key="10">
    <source>
        <dbReference type="SAM" id="Phobius"/>
    </source>
</evidence>
<evidence type="ECO:0000313" key="12">
    <source>
        <dbReference type="EMBL" id="TFB77749.1"/>
    </source>
</evidence>
<comment type="pathway">
    <text evidence="2">Glycolipid biosynthesis; glycosylphosphatidylinositol-anchor biosynthesis.</text>
</comment>
<gene>
    <name evidence="12" type="ORF">E3O21_08775</name>
    <name evidence="11" type="ORF">SAMN05216368_101345</name>
</gene>
<evidence type="ECO:0000256" key="7">
    <source>
        <dbReference type="ARBA" id="ARBA00022824"/>
    </source>
</evidence>
<keyword evidence="4" id="KW-0328">Glycosyltransferase</keyword>
<keyword evidence="7" id="KW-0256">Endoplasmic reticulum</keyword>
<keyword evidence="6 10" id="KW-0812">Transmembrane</keyword>
<comment type="subcellular location">
    <subcellularLocation>
        <location evidence="1">Endoplasmic reticulum membrane</location>
        <topology evidence="1">Multi-pass membrane protein</topology>
    </subcellularLocation>
</comment>
<feature type="transmembrane region" description="Helical" evidence="10">
    <location>
        <begin position="122"/>
        <end position="141"/>
    </location>
</feature>
<evidence type="ECO:0000313" key="11">
    <source>
        <dbReference type="EMBL" id="SDM57202.1"/>
    </source>
</evidence>
<feature type="transmembrane region" description="Helical" evidence="10">
    <location>
        <begin position="378"/>
        <end position="397"/>
    </location>
</feature>
<feature type="transmembrane region" description="Helical" evidence="10">
    <location>
        <begin position="239"/>
        <end position="262"/>
    </location>
</feature>
<evidence type="ECO:0000313" key="14">
    <source>
        <dbReference type="Proteomes" id="UP000298252"/>
    </source>
</evidence>
<feature type="transmembrane region" description="Helical" evidence="10">
    <location>
        <begin position="153"/>
        <end position="175"/>
    </location>
</feature>
<keyword evidence="8 10" id="KW-1133">Transmembrane helix</keyword>
<dbReference type="UniPathway" id="UPA00196"/>
<evidence type="ECO:0000256" key="6">
    <source>
        <dbReference type="ARBA" id="ARBA00022692"/>
    </source>
</evidence>
<dbReference type="GO" id="GO:0000009">
    <property type="term" value="F:alpha-1,6-mannosyltransferase activity"/>
    <property type="evidence" value="ECO:0007669"/>
    <property type="project" value="InterPro"/>
</dbReference>
<evidence type="ECO:0000256" key="3">
    <source>
        <dbReference type="ARBA" id="ARBA00022502"/>
    </source>
</evidence>
<dbReference type="InterPro" id="IPR007315">
    <property type="entry name" value="PIG-V/Gpi18"/>
</dbReference>
<reference evidence="11 13" key="1">
    <citation type="submission" date="2016-10" db="EMBL/GenBank/DDBJ databases">
        <authorList>
            <person name="Varghese N."/>
            <person name="Submissions S."/>
        </authorList>
    </citation>
    <scope>NUCLEOTIDE SEQUENCE [LARGE SCALE GENOMIC DNA]</scope>
    <source>
        <strain evidence="11 13">CGMCC 1.11215</strain>
    </source>
</reference>
<organism evidence="11 13">
    <name type="scientific">Cryobacterium flavum</name>
    <dbReference type="NCBI Taxonomy" id="1424659"/>
    <lineage>
        <taxon>Bacteria</taxon>
        <taxon>Bacillati</taxon>
        <taxon>Actinomycetota</taxon>
        <taxon>Actinomycetes</taxon>
        <taxon>Micrococcales</taxon>
        <taxon>Microbacteriaceae</taxon>
        <taxon>Cryobacterium</taxon>
    </lineage>
</organism>
<dbReference type="AlphaFoldDB" id="A0A4R8V4X1"/>
<protein>
    <recommendedName>
        <fullName evidence="15">Mannosyltransferase (PIG-V)</fullName>
    </recommendedName>
</protein>
<dbReference type="GO" id="GO:0006506">
    <property type="term" value="P:GPI anchor biosynthetic process"/>
    <property type="evidence" value="ECO:0007669"/>
    <property type="project" value="UniProtKB-UniPathway"/>
</dbReference>
<dbReference type="GO" id="GO:0004376">
    <property type="term" value="F:GPI mannosyltransferase activity"/>
    <property type="evidence" value="ECO:0007669"/>
    <property type="project" value="InterPro"/>
</dbReference>
<dbReference type="PANTHER" id="PTHR12468">
    <property type="entry name" value="GPI MANNOSYLTRANSFERASE 2"/>
    <property type="match status" value="1"/>
</dbReference>
<evidence type="ECO:0000256" key="4">
    <source>
        <dbReference type="ARBA" id="ARBA00022676"/>
    </source>
</evidence>
<keyword evidence="14" id="KW-1185">Reference proteome</keyword>
<proteinExistence type="predicted"/>
<dbReference type="EMBL" id="SOFD01000024">
    <property type="protein sequence ID" value="TFB77749.1"/>
    <property type="molecule type" value="Genomic_DNA"/>
</dbReference>
<evidence type="ECO:0000256" key="5">
    <source>
        <dbReference type="ARBA" id="ARBA00022679"/>
    </source>
</evidence>
<dbReference type="GO" id="GO:0016020">
    <property type="term" value="C:membrane"/>
    <property type="evidence" value="ECO:0007669"/>
    <property type="project" value="GOC"/>
</dbReference>
<accession>A0A4R8V4X1</accession>
<name>A0A4R8V4X1_9MICO</name>
<dbReference type="STRING" id="1424659.SAMN05216368_101345"/>
<evidence type="ECO:0000256" key="1">
    <source>
        <dbReference type="ARBA" id="ARBA00004477"/>
    </source>
</evidence>
<feature type="transmembrane region" description="Helical" evidence="10">
    <location>
        <begin position="338"/>
        <end position="357"/>
    </location>
</feature>
<dbReference type="EMBL" id="FNIB01000001">
    <property type="protein sequence ID" value="SDM57202.1"/>
    <property type="molecule type" value="Genomic_DNA"/>
</dbReference>
<feature type="transmembrane region" description="Helical" evidence="10">
    <location>
        <begin position="299"/>
        <end position="318"/>
    </location>
</feature>
<dbReference type="PANTHER" id="PTHR12468:SF2">
    <property type="entry name" value="GPI MANNOSYLTRANSFERASE 2"/>
    <property type="match status" value="1"/>
</dbReference>
<dbReference type="GO" id="GO:0031501">
    <property type="term" value="C:mannosyltransferase complex"/>
    <property type="evidence" value="ECO:0007669"/>
    <property type="project" value="TreeGrafter"/>
</dbReference>
<evidence type="ECO:0000256" key="9">
    <source>
        <dbReference type="ARBA" id="ARBA00023136"/>
    </source>
</evidence>
<evidence type="ECO:0000256" key="2">
    <source>
        <dbReference type="ARBA" id="ARBA00004687"/>
    </source>
</evidence>
<keyword evidence="5" id="KW-0808">Transferase</keyword>
<keyword evidence="9 10" id="KW-0472">Membrane</keyword>